<keyword evidence="3" id="KW-0436">Ligase</keyword>
<organism evidence="6 7">
    <name type="scientific">Aspergillus tanneri</name>
    <dbReference type="NCBI Taxonomy" id="1220188"/>
    <lineage>
        <taxon>Eukaryota</taxon>
        <taxon>Fungi</taxon>
        <taxon>Dikarya</taxon>
        <taxon>Ascomycota</taxon>
        <taxon>Pezizomycotina</taxon>
        <taxon>Eurotiomycetes</taxon>
        <taxon>Eurotiomycetidae</taxon>
        <taxon>Eurotiales</taxon>
        <taxon>Aspergillaceae</taxon>
        <taxon>Aspergillus</taxon>
        <taxon>Aspergillus subgen. Circumdati</taxon>
    </lineage>
</organism>
<dbReference type="InterPro" id="IPR045851">
    <property type="entry name" value="AMP-bd_C_sf"/>
</dbReference>
<dbReference type="AlphaFoldDB" id="A0A5M9MRP8"/>
<sequence>MWAIVSRLSILKAGGAYISIDAQYPPAYLDSVIQRSKASIMLTTSVFSAKFKHSVKNIVEVDSESVEPLRLWQPQACQAVQPDNACLVLFTSGSTGKPKGIIQEHRSYATAICDYVRLLEMGPNSRVFQFDDYACDISNNDYMTALVAGGCCCVPTPEPTIAALKENINVLNANITFLTPTIAIQLQPEDVPNLKVLCIGGESPSNDLLEKWCKHVKLVNQYGMGEAATFCAYNDNVQRDSGSVIGRPGSGAIWVVNTASLEHLMPVGAVGEILIEGPHLARGYLDSQCDKTDVGFLKTTPKWLADLHPQRATARVYRSGDLGRYRHDGTVEHMGRKDTLLKLNGYRVEAVEVEYFLRTCLSTNDAAVVNLLGILDGEEEPVLTAFLYLPECRMDVTSNVLEGISFQQVTKTHIMRPLVERMTNTIRDHLPAHMVPSLFLLVDTIPRTKSNKTDRRRLQLYAQEWYMTNRAVISASLFGNVKA</sequence>
<evidence type="ECO:0000256" key="3">
    <source>
        <dbReference type="ARBA" id="ARBA00022598"/>
    </source>
</evidence>
<dbReference type="GO" id="GO:0043041">
    <property type="term" value="P:amino acid activation for nonribosomal peptide biosynthetic process"/>
    <property type="evidence" value="ECO:0007669"/>
    <property type="project" value="TreeGrafter"/>
</dbReference>
<dbReference type="PANTHER" id="PTHR45527">
    <property type="entry name" value="NONRIBOSOMAL PEPTIDE SYNTHETASE"/>
    <property type="match status" value="1"/>
</dbReference>
<dbReference type="InterPro" id="IPR042099">
    <property type="entry name" value="ANL_N_sf"/>
</dbReference>
<reference evidence="6 7" key="1">
    <citation type="submission" date="2019-08" db="EMBL/GenBank/DDBJ databases">
        <title>The genome sequence of a newly discovered highly antifungal drug resistant Aspergillus species, Aspergillus tanneri NIH 1004.</title>
        <authorList>
            <person name="Mounaud S."/>
            <person name="Singh I."/>
            <person name="Joardar V."/>
            <person name="Pakala S."/>
            <person name="Pakala S."/>
            <person name="Venepally P."/>
            <person name="Chung J.K."/>
            <person name="Losada L."/>
            <person name="Nierman W.C."/>
        </authorList>
    </citation>
    <scope>NUCLEOTIDE SEQUENCE [LARGE SCALE GENOMIC DNA]</scope>
    <source>
        <strain evidence="6 7">NIH1004</strain>
    </source>
</reference>
<evidence type="ECO:0000313" key="7">
    <source>
        <dbReference type="Proteomes" id="UP000324241"/>
    </source>
</evidence>
<evidence type="ECO:0000256" key="1">
    <source>
        <dbReference type="ARBA" id="ARBA00022450"/>
    </source>
</evidence>
<keyword evidence="1" id="KW-0596">Phosphopantetheine</keyword>
<dbReference type="CDD" id="cd05918">
    <property type="entry name" value="A_NRPS_SidN3_like"/>
    <property type="match status" value="1"/>
</dbReference>
<dbReference type="OrthoDB" id="416786at2759"/>
<dbReference type="PANTHER" id="PTHR45527:SF3">
    <property type="entry name" value="SIDEROPHORE SYNTHETASE (EUROFUNG)"/>
    <property type="match status" value="1"/>
</dbReference>
<dbReference type="GO" id="GO:0005737">
    <property type="term" value="C:cytoplasm"/>
    <property type="evidence" value="ECO:0007669"/>
    <property type="project" value="TreeGrafter"/>
</dbReference>
<dbReference type="PROSITE" id="PS00455">
    <property type="entry name" value="AMP_BINDING"/>
    <property type="match status" value="1"/>
</dbReference>
<gene>
    <name evidence="6" type="ORF">ATNIH1004_003937</name>
</gene>
<comment type="caution">
    <text evidence="6">The sequence shown here is derived from an EMBL/GenBank/DDBJ whole genome shotgun (WGS) entry which is preliminary data.</text>
</comment>
<dbReference type="Pfam" id="PF00501">
    <property type="entry name" value="AMP-binding"/>
    <property type="match status" value="1"/>
</dbReference>
<evidence type="ECO:0000256" key="4">
    <source>
        <dbReference type="ARBA" id="ARBA00029454"/>
    </source>
</evidence>
<dbReference type="InterPro" id="IPR020845">
    <property type="entry name" value="AMP-binding_CS"/>
</dbReference>
<dbReference type="SUPFAM" id="SSF56801">
    <property type="entry name" value="Acetyl-CoA synthetase-like"/>
    <property type="match status" value="1"/>
</dbReference>
<evidence type="ECO:0000259" key="5">
    <source>
        <dbReference type="Pfam" id="PF00501"/>
    </source>
</evidence>
<accession>A0A5M9MRP8</accession>
<comment type="similarity">
    <text evidence="4">Belongs to the NRP synthetase family.</text>
</comment>
<dbReference type="GO" id="GO:0016874">
    <property type="term" value="F:ligase activity"/>
    <property type="evidence" value="ECO:0007669"/>
    <property type="project" value="UniProtKB-KW"/>
</dbReference>
<proteinExistence type="inferred from homology"/>
<protein>
    <recommendedName>
        <fullName evidence="5">AMP-dependent synthetase/ligase domain-containing protein</fullName>
    </recommendedName>
</protein>
<dbReference type="Gene3D" id="3.30.300.30">
    <property type="match status" value="1"/>
</dbReference>
<dbReference type="Proteomes" id="UP000324241">
    <property type="component" value="Unassembled WGS sequence"/>
</dbReference>
<dbReference type="GO" id="GO:0031177">
    <property type="term" value="F:phosphopantetheine binding"/>
    <property type="evidence" value="ECO:0007669"/>
    <property type="project" value="TreeGrafter"/>
</dbReference>
<evidence type="ECO:0000256" key="2">
    <source>
        <dbReference type="ARBA" id="ARBA00022553"/>
    </source>
</evidence>
<keyword evidence="2" id="KW-0597">Phosphoprotein</keyword>
<dbReference type="GO" id="GO:0044550">
    <property type="term" value="P:secondary metabolite biosynthetic process"/>
    <property type="evidence" value="ECO:0007669"/>
    <property type="project" value="TreeGrafter"/>
</dbReference>
<feature type="domain" description="AMP-dependent synthetase/ligase" evidence="5">
    <location>
        <begin position="3"/>
        <end position="285"/>
    </location>
</feature>
<dbReference type="EMBL" id="QUQM01000003">
    <property type="protein sequence ID" value="KAA8648054.1"/>
    <property type="molecule type" value="Genomic_DNA"/>
</dbReference>
<dbReference type="GeneID" id="54326639"/>
<name>A0A5M9MRP8_9EURO</name>
<dbReference type="Gene3D" id="3.40.50.12780">
    <property type="entry name" value="N-terminal domain of ligase-like"/>
    <property type="match status" value="1"/>
</dbReference>
<evidence type="ECO:0000313" key="6">
    <source>
        <dbReference type="EMBL" id="KAA8648054.1"/>
    </source>
</evidence>
<dbReference type="RefSeq" id="XP_033427415.1">
    <property type="nucleotide sequence ID" value="XM_033568609.1"/>
</dbReference>
<dbReference type="InterPro" id="IPR000873">
    <property type="entry name" value="AMP-dep_synth/lig_dom"/>
</dbReference>